<dbReference type="InterPro" id="IPR020821">
    <property type="entry name" value="ENPP1-3/EXOG-like_nuc-like"/>
</dbReference>
<evidence type="ECO:0000259" key="2">
    <source>
        <dbReference type="SMART" id="SM00477"/>
    </source>
</evidence>
<feature type="compositionally biased region" description="Basic and acidic residues" evidence="1">
    <location>
        <begin position="486"/>
        <end position="500"/>
    </location>
</feature>
<dbReference type="OrthoDB" id="9811262at2"/>
<feature type="region of interest" description="Disordered" evidence="1">
    <location>
        <begin position="474"/>
        <end position="556"/>
    </location>
</feature>
<dbReference type="InterPro" id="IPR001604">
    <property type="entry name" value="Endo_G_ENPP1-like_dom"/>
</dbReference>
<feature type="domain" description="ENPP1-3/EXOG-like endonuclease/phosphodiesterase" evidence="2">
    <location>
        <begin position="782"/>
        <end position="941"/>
    </location>
</feature>
<reference evidence="4" key="1">
    <citation type="submission" date="2015-10" db="EMBL/GenBank/DDBJ databases">
        <authorList>
            <person name="Luecker S."/>
            <person name="Luecker S."/>
        </authorList>
    </citation>
    <scope>NUCLEOTIDE SEQUENCE [LARGE SCALE GENOMIC DNA]</scope>
</reference>
<sequence length="943" mass="102597">MGAGGRQLEEFPVRVSPKRPTGSPTPMVEQAAPDNQAKLMWLKDVADAITLPEHALDPSNRHAWQRFDQSRFVRKEHFEETLAAAPGDYLKLQAKLEEDGPPTSEAERDRFAVRLKILVRLQALGVMAAHRAVMEGRESATLSSLKGTGKGGANKRLETVAMVLLAADRIRELNEIKASLVDSRSRLRRISSRAIQESRLGVEETETYLTEISEQITAFQDDDARGRFNYSVQRFAEPDADKRIWPAALRTLADNLVDWRQGQINIVAHMLYSLHEAFPFFAKADTEDILQSISEEEVVARTRAGFTELLEAIDIATIEIGSGDIDAFDLPEALKLTIHDLSPALQNAAHRVIAHHRTVQFWKTMGLTGLQLAIAFVPVVGPFIAAGIGAAQLGADLESMLDKSALAAGSNQPGRGMLGVEGPSSGEWAMMIAVAAMTIADLRAGVKIAKGPSAPRPMHELDYELAEPRGLFEERAPVGEQGPLKSRVEPSKFARTRTEAPTKQNMRARTRETGGSERRGPKWDTGERTPPGAGGQRAKATGTGDTAADVRSAAVRPSDREVAEVINLPKENVAVASIGGKGGVKDLPSIPSPTREVVPGLPAKEGSSPNLSPRRLTPGEKSALGKPLSPEGVAPVSEISPEVTPRDLPLEPGEFSRLDLRSPGKKTIGPAQKISDLRARSEFDTSGPLLGASEEYLEVPPMSEGKVPQFDTSRPMLADPAQPVDLGLMPAGPRLKPPKSKKELAKFGKPFKRIFGEPSEFRSGTNRRIGMSFNERNAAETMYGLETDYNITAGRPNRVTYRVVAGTRDRVVQTDRAFTRQEATEGAQATTDDYTNTGWDRGHLAQREAFKGNVDAELAADQMPNIVPMHPNLNRGEGSPWRAAEAETVRLADKYGTVTVEVTPVYEANPPRLPNGTPIPKEIHRKVIAPDGKILLDISYSNN</sequence>
<dbReference type="SMART" id="SM00477">
    <property type="entry name" value="NUC"/>
    <property type="match status" value="1"/>
</dbReference>
<dbReference type="SUPFAM" id="SSF54060">
    <property type="entry name" value="His-Me finger endonucleases"/>
    <property type="match status" value="1"/>
</dbReference>
<accession>A0A0S4LBL9</accession>
<dbReference type="EMBL" id="CZPZ01000007">
    <property type="protein sequence ID" value="CUS34000.1"/>
    <property type="molecule type" value="Genomic_DNA"/>
</dbReference>
<feature type="compositionally biased region" description="Basic and acidic residues" evidence="1">
    <location>
        <begin position="644"/>
        <end position="662"/>
    </location>
</feature>
<dbReference type="RefSeq" id="WP_090895479.1">
    <property type="nucleotide sequence ID" value="NZ_CZPZ01000007.1"/>
</dbReference>
<dbReference type="InterPro" id="IPR044929">
    <property type="entry name" value="DNA/RNA_non-sp_Endonuclease_sf"/>
</dbReference>
<keyword evidence="4" id="KW-1185">Reference proteome</keyword>
<dbReference type="GO" id="GO:0016787">
    <property type="term" value="F:hydrolase activity"/>
    <property type="evidence" value="ECO:0007669"/>
    <property type="project" value="InterPro"/>
</dbReference>
<feature type="region of interest" description="Disordered" evidence="1">
    <location>
        <begin position="586"/>
        <end position="669"/>
    </location>
</feature>
<dbReference type="GO" id="GO:0003676">
    <property type="term" value="F:nucleic acid binding"/>
    <property type="evidence" value="ECO:0007669"/>
    <property type="project" value="InterPro"/>
</dbReference>
<dbReference type="AlphaFoldDB" id="A0A0S4LBL9"/>
<evidence type="ECO:0000313" key="3">
    <source>
        <dbReference type="EMBL" id="CUS34000.1"/>
    </source>
</evidence>
<dbReference type="InterPro" id="IPR044925">
    <property type="entry name" value="His-Me_finger_sf"/>
</dbReference>
<name>A0A0S4LBL9_9BACT</name>
<evidence type="ECO:0000313" key="4">
    <source>
        <dbReference type="Proteomes" id="UP000198736"/>
    </source>
</evidence>
<evidence type="ECO:0000256" key="1">
    <source>
        <dbReference type="SAM" id="MobiDB-lite"/>
    </source>
</evidence>
<feature type="compositionally biased region" description="Low complexity" evidence="1">
    <location>
        <begin position="540"/>
        <end position="549"/>
    </location>
</feature>
<dbReference type="Gene3D" id="3.40.570.10">
    <property type="entry name" value="Extracellular Endonuclease, subunit A"/>
    <property type="match status" value="1"/>
</dbReference>
<dbReference type="GO" id="GO:0046872">
    <property type="term" value="F:metal ion binding"/>
    <property type="evidence" value="ECO:0007669"/>
    <property type="project" value="InterPro"/>
</dbReference>
<proteinExistence type="predicted"/>
<organism evidence="3 4">
    <name type="scientific">Candidatus Nitrospira nitrificans</name>
    <dbReference type="NCBI Taxonomy" id="1742973"/>
    <lineage>
        <taxon>Bacteria</taxon>
        <taxon>Pseudomonadati</taxon>
        <taxon>Nitrospirota</taxon>
        <taxon>Nitrospiria</taxon>
        <taxon>Nitrospirales</taxon>
        <taxon>Nitrospiraceae</taxon>
        <taxon>Nitrospira</taxon>
    </lineage>
</organism>
<dbReference type="STRING" id="1742973.COMA2_150051"/>
<feature type="region of interest" description="Disordered" evidence="1">
    <location>
        <begin position="1"/>
        <end position="29"/>
    </location>
</feature>
<dbReference type="Pfam" id="PF01223">
    <property type="entry name" value="Endonuclease_NS"/>
    <property type="match status" value="1"/>
</dbReference>
<gene>
    <name evidence="3" type="ORF">COMA2_150051</name>
</gene>
<dbReference type="Proteomes" id="UP000198736">
    <property type="component" value="Unassembled WGS sequence"/>
</dbReference>
<feature type="compositionally biased region" description="Basic and acidic residues" evidence="1">
    <location>
        <begin position="509"/>
        <end position="527"/>
    </location>
</feature>
<protein>
    <recommendedName>
        <fullName evidence="2">ENPP1-3/EXOG-like endonuclease/phosphodiesterase domain-containing protein</fullName>
    </recommendedName>
</protein>